<organism evidence="3 4">
    <name type="scientific">Halocaridina rubra</name>
    <name type="common">Hawaiian red shrimp</name>
    <dbReference type="NCBI Taxonomy" id="373956"/>
    <lineage>
        <taxon>Eukaryota</taxon>
        <taxon>Metazoa</taxon>
        <taxon>Ecdysozoa</taxon>
        <taxon>Arthropoda</taxon>
        <taxon>Crustacea</taxon>
        <taxon>Multicrustacea</taxon>
        <taxon>Malacostraca</taxon>
        <taxon>Eumalacostraca</taxon>
        <taxon>Eucarida</taxon>
        <taxon>Decapoda</taxon>
        <taxon>Pleocyemata</taxon>
        <taxon>Caridea</taxon>
        <taxon>Atyoidea</taxon>
        <taxon>Atyidae</taxon>
        <taxon>Halocaridina</taxon>
    </lineage>
</organism>
<feature type="signal peptide" evidence="2">
    <location>
        <begin position="1"/>
        <end position="16"/>
    </location>
</feature>
<dbReference type="AlphaFoldDB" id="A0AAN8WJ87"/>
<dbReference type="EMBL" id="JAXCGZ010022871">
    <property type="protein sequence ID" value="KAK7021876.1"/>
    <property type="molecule type" value="Genomic_DNA"/>
</dbReference>
<dbReference type="Pfam" id="PF00379">
    <property type="entry name" value="Chitin_bind_4"/>
    <property type="match status" value="1"/>
</dbReference>
<evidence type="ECO:0000313" key="4">
    <source>
        <dbReference type="Proteomes" id="UP001381693"/>
    </source>
</evidence>
<keyword evidence="2" id="KW-0732">Signal</keyword>
<proteinExistence type="predicted"/>
<keyword evidence="1" id="KW-0193">Cuticle</keyword>
<feature type="chain" id="PRO_5042907883" description="Cuticle protein" evidence="2">
    <location>
        <begin position="17"/>
        <end position="249"/>
    </location>
</feature>
<evidence type="ECO:0000256" key="1">
    <source>
        <dbReference type="PROSITE-ProRule" id="PRU00497"/>
    </source>
</evidence>
<dbReference type="GO" id="GO:0042302">
    <property type="term" value="F:structural constituent of cuticle"/>
    <property type="evidence" value="ECO:0007669"/>
    <property type="project" value="UniProtKB-UniRule"/>
</dbReference>
<evidence type="ECO:0008006" key="5">
    <source>
        <dbReference type="Google" id="ProtNLM"/>
    </source>
</evidence>
<dbReference type="InterPro" id="IPR000618">
    <property type="entry name" value="Insect_cuticle"/>
</dbReference>
<keyword evidence="4" id="KW-1185">Reference proteome</keyword>
<dbReference type="Proteomes" id="UP001381693">
    <property type="component" value="Unassembled WGS sequence"/>
</dbReference>
<reference evidence="3 4" key="1">
    <citation type="submission" date="2023-11" db="EMBL/GenBank/DDBJ databases">
        <title>Halocaridina rubra genome assembly.</title>
        <authorList>
            <person name="Smith C."/>
        </authorList>
    </citation>
    <scope>NUCLEOTIDE SEQUENCE [LARGE SCALE GENOMIC DNA]</scope>
    <source>
        <strain evidence="3">EP-1</strain>
        <tissue evidence="3">Whole</tissue>
    </source>
</reference>
<sequence length="249" mass="25906">MKFLAIILCCTLAVRAFPQGYEYAAPSSIVEEIETPGHEDDAFQFAYAVASPEHGTYHGHQSTRDLEGQTSGSYYVLAADGNWRQTIYADRSLGFQAVSNQRPAGAPPPQASAVNYQIFVHPGATAVSASGSGPLTPEAFDFPRLGAVSRDSLTAASRPIFSVPEQAQTQLAAASSSASANVDLQSGAQRIANVQAPAAAPGPVFIKASAGAPVNLAIRAPVPGPSTIQVPPSPADFAVKHSTPLNYQS</sequence>
<evidence type="ECO:0000256" key="2">
    <source>
        <dbReference type="SAM" id="SignalP"/>
    </source>
</evidence>
<accession>A0AAN8WJ87</accession>
<protein>
    <recommendedName>
        <fullName evidence="5">Cuticle protein</fullName>
    </recommendedName>
</protein>
<name>A0AAN8WJ87_HALRR</name>
<evidence type="ECO:0000313" key="3">
    <source>
        <dbReference type="EMBL" id="KAK7021876.1"/>
    </source>
</evidence>
<dbReference type="PROSITE" id="PS51155">
    <property type="entry name" value="CHIT_BIND_RR_2"/>
    <property type="match status" value="1"/>
</dbReference>
<comment type="caution">
    <text evidence="3">The sequence shown here is derived from an EMBL/GenBank/DDBJ whole genome shotgun (WGS) entry which is preliminary data.</text>
</comment>
<gene>
    <name evidence="3" type="ORF">SK128_001535</name>
</gene>